<reference evidence="2 3" key="1">
    <citation type="submission" date="2018-02" db="EMBL/GenBank/DDBJ databases">
        <title>Comparative genomes isolates from brazilian mangrove.</title>
        <authorList>
            <person name="Araujo J.E."/>
            <person name="Taketani R.G."/>
            <person name="Silva M.C.P."/>
            <person name="Loureco M.V."/>
            <person name="Andreote F.D."/>
        </authorList>
    </citation>
    <scope>NUCLEOTIDE SEQUENCE [LARGE SCALE GENOMIC DNA]</scope>
    <source>
        <strain evidence="2 3">Hex-1 MGV</strain>
    </source>
</reference>
<dbReference type="AlphaFoldDB" id="A0A2S8FPP4"/>
<evidence type="ECO:0000256" key="1">
    <source>
        <dbReference type="SAM" id="SignalP"/>
    </source>
</evidence>
<dbReference type="PROSITE" id="PS51257">
    <property type="entry name" value="PROKAR_LIPOPROTEIN"/>
    <property type="match status" value="1"/>
</dbReference>
<feature type="signal peptide" evidence="1">
    <location>
        <begin position="1"/>
        <end position="23"/>
    </location>
</feature>
<proteinExistence type="predicted"/>
<feature type="chain" id="PRO_5015405218" evidence="1">
    <location>
        <begin position="24"/>
        <end position="162"/>
    </location>
</feature>
<evidence type="ECO:0000313" key="2">
    <source>
        <dbReference type="EMBL" id="PQO34118.1"/>
    </source>
</evidence>
<dbReference type="Proteomes" id="UP000238322">
    <property type="component" value="Unassembled WGS sequence"/>
</dbReference>
<gene>
    <name evidence="2" type="ORF">C5Y83_11280</name>
</gene>
<comment type="caution">
    <text evidence="2">The sequence shown here is derived from an EMBL/GenBank/DDBJ whole genome shotgun (WGS) entry which is preliminary data.</text>
</comment>
<protein>
    <submittedName>
        <fullName evidence="2">Uncharacterized protein</fullName>
    </submittedName>
</protein>
<dbReference type="OrthoDB" id="267431at2"/>
<dbReference type="EMBL" id="PUHY01000010">
    <property type="protein sequence ID" value="PQO34118.1"/>
    <property type="molecule type" value="Genomic_DNA"/>
</dbReference>
<sequence>MRKGTLVLLVAAFAACLVSESEAQTDGQIIVHRTSSIGFGNGGYFGGSCGNPWIYGPWTQTLGFIPTPPYYSLYPPVYYSHNVYRPYGMSPFPVTSYQPGTSVNYERSTPEPKLVVNPYVDQEVASERIPAEPIEVQPVMKVVDAKGSEIEGASPLVIENSL</sequence>
<dbReference type="RefSeq" id="WP_105329822.1">
    <property type="nucleotide sequence ID" value="NZ_PUHY01000010.1"/>
</dbReference>
<evidence type="ECO:0000313" key="3">
    <source>
        <dbReference type="Proteomes" id="UP000238322"/>
    </source>
</evidence>
<accession>A0A2S8FPP4</accession>
<keyword evidence="1" id="KW-0732">Signal</keyword>
<name>A0A2S8FPP4_9BACT</name>
<organism evidence="2 3">
    <name type="scientific">Blastopirellula marina</name>
    <dbReference type="NCBI Taxonomy" id="124"/>
    <lineage>
        <taxon>Bacteria</taxon>
        <taxon>Pseudomonadati</taxon>
        <taxon>Planctomycetota</taxon>
        <taxon>Planctomycetia</taxon>
        <taxon>Pirellulales</taxon>
        <taxon>Pirellulaceae</taxon>
        <taxon>Blastopirellula</taxon>
    </lineage>
</organism>